<dbReference type="InterPro" id="IPR036465">
    <property type="entry name" value="vWFA_dom_sf"/>
</dbReference>
<sequence>MLRRTREANSSFGLSFLDVAFCALGGVLLLLLYAVNHQQQQAGTFIQTKEALEADLESGKKLIAGLTAEQKQLANNLDSANRELANIKSDMARKIAEMEAERRGANDAMKAAEVASKAQQNALSAQLADAKRGIAEANQALTDSKQDLQRATENLMRMRTGFAALRAQMSGVIGLKGEMKNVAFLFDTSESLSRIGNDLSAESRQRANVRYAEYKSLLAAWVTSLNFETFTVIEFNHMPREVPGWEGKLVSATQANRTEAVQFIDNLTPQYTTNTRAALAKAFALNGIDTIVLFSDGAPNDRENKSIRNDEEERATEAAQWILEYCQQANPDKRVTINTIAMGDYLDEIYGKFLQDLAKQNNGVFIGR</sequence>
<evidence type="ECO:0000313" key="4">
    <source>
        <dbReference type="EMBL" id="QEG38596.1"/>
    </source>
</evidence>
<evidence type="ECO:0000313" key="5">
    <source>
        <dbReference type="Proteomes" id="UP000325286"/>
    </source>
</evidence>
<dbReference type="Proteomes" id="UP000325286">
    <property type="component" value="Chromosome"/>
</dbReference>
<accession>A0A5B9QNK7</accession>
<dbReference type="AlphaFoldDB" id="A0A5B9QNK7"/>
<dbReference type="InterPro" id="IPR002035">
    <property type="entry name" value="VWF_A"/>
</dbReference>
<keyword evidence="1" id="KW-0175">Coiled coil</keyword>
<protein>
    <recommendedName>
        <fullName evidence="3">VWFA domain-containing protein</fullName>
    </recommendedName>
</protein>
<reference evidence="4 5" key="1">
    <citation type="submission" date="2019-08" db="EMBL/GenBank/DDBJ databases">
        <title>Deep-cultivation of Planctomycetes and their phenomic and genomic characterization uncovers novel biology.</title>
        <authorList>
            <person name="Wiegand S."/>
            <person name="Jogler M."/>
            <person name="Boedeker C."/>
            <person name="Pinto D."/>
            <person name="Vollmers J."/>
            <person name="Rivas-Marin E."/>
            <person name="Kohn T."/>
            <person name="Peeters S.H."/>
            <person name="Heuer A."/>
            <person name="Rast P."/>
            <person name="Oberbeckmann S."/>
            <person name="Bunk B."/>
            <person name="Jeske O."/>
            <person name="Meyerdierks A."/>
            <person name="Storesund J.E."/>
            <person name="Kallscheuer N."/>
            <person name="Luecker S."/>
            <person name="Lage O.M."/>
            <person name="Pohl T."/>
            <person name="Merkel B.J."/>
            <person name="Hornburger P."/>
            <person name="Mueller R.-W."/>
            <person name="Bruemmer F."/>
            <person name="Labrenz M."/>
            <person name="Spormann A.M."/>
            <person name="Op den Camp H."/>
            <person name="Overmann J."/>
            <person name="Amann R."/>
            <person name="Jetten M.S.M."/>
            <person name="Mascher T."/>
            <person name="Medema M.H."/>
            <person name="Devos D.P."/>
            <person name="Kaster A.-K."/>
            <person name="Ovreas L."/>
            <person name="Rohde M."/>
            <person name="Galperin M.Y."/>
            <person name="Jogler C."/>
        </authorList>
    </citation>
    <scope>NUCLEOTIDE SEQUENCE [LARGE SCALE GENOMIC DNA]</scope>
    <source>
        <strain evidence="4 5">UC8</strain>
    </source>
</reference>
<dbReference type="Gene3D" id="3.40.50.410">
    <property type="entry name" value="von Willebrand factor, type A domain"/>
    <property type="match status" value="1"/>
</dbReference>
<evidence type="ECO:0000256" key="1">
    <source>
        <dbReference type="SAM" id="Coils"/>
    </source>
</evidence>
<feature type="coiled-coil region" evidence="1">
    <location>
        <begin position="49"/>
        <end position="158"/>
    </location>
</feature>
<dbReference type="KEGG" id="rul:UC8_05530"/>
<dbReference type="SMART" id="SM00327">
    <property type="entry name" value="VWA"/>
    <property type="match status" value="1"/>
</dbReference>
<feature type="transmembrane region" description="Helical" evidence="2">
    <location>
        <begin position="12"/>
        <end position="35"/>
    </location>
</feature>
<keyword evidence="2" id="KW-0472">Membrane</keyword>
<dbReference type="PROSITE" id="PS50234">
    <property type="entry name" value="VWFA"/>
    <property type="match status" value="1"/>
</dbReference>
<organism evidence="4 5">
    <name type="scientific">Roseimaritima ulvae</name>
    <dbReference type="NCBI Taxonomy" id="980254"/>
    <lineage>
        <taxon>Bacteria</taxon>
        <taxon>Pseudomonadati</taxon>
        <taxon>Planctomycetota</taxon>
        <taxon>Planctomycetia</taxon>
        <taxon>Pirellulales</taxon>
        <taxon>Pirellulaceae</taxon>
        <taxon>Roseimaritima</taxon>
    </lineage>
</organism>
<dbReference type="RefSeq" id="WP_148080062.1">
    <property type="nucleotide sequence ID" value="NZ_CP042914.1"/>
</dbReference>
<evidence type="ECO:0000256" key="2">
    <source>
        <dbReference type="SAM" id="Phobius"/>
    </source>
</evidence>
<keyword evidence="5" id="KW-1185">Reference proteome</keyword>
<evidence type="ECO:0000259" key="3">
    <source>
        <dbReference type="PROSITE" id="PS50234"/>
    </source>
</evidence>
<dbReference type="EMBL" id="CP042914">
    <property type="protein sequence ID" value="QEG38596.1"/>
    <property type="molecule type" value="Genomic_DNA"/>
</dbReference>
<name>A0A5B9QNK7_9BACT</name>
<gene>
    <name evidence="4" type="ORF">UC8_05530</name>
</gene>
<keyword evidence="2" id="KW-0812">Transmembrane</keyword>
<feature type="domain" description="VWFA" evidence="3">
    <location>
        <begin position="181"/>
        <end position="368"/>
    </location>
</feature>
<proteinExistence type="predicted"/>
<keyword evidence="2" id="KW-1133">Transmembrane helix</keyword>
<dbReference type="SUPFAM" id="SSF53300">
    <property type="entry name" value="vWA-like"/>
    <property type="match status" value="1"/>
</dbReference>
<dbReference type="OrthoDB" id="256272at2"/>